<reference evidence="8 9" key="1">
    <citation type="journal article" date="2024" name="Front. Microbiol.">
        <title>Pangenomic and biochemical analyses of Helcococcus ovis reveal widespread tetracycline resistance and a novel bacterial species, Helcococcus bovis.</title>
        <authorList>
            <person name="Cunha F."/>
            <person name="Zhai Y."/>
            <person name="Casaro S."/>
            <person name="Jones K.L."/>
            <person name="Hernandez M."/>
            <person name="Bisinotto R.S."/>
            <person name="Kariyawasam S."/>
            <person name="Brown M.B."/>
            <person name="Phillips A."/>
            <person name="Jeong K.C."/>
            <person name="Galvao K.N."/>
        </authorList>
    </citation>
    <scope>NUCLEOTIDE SEQUENCE [LARGE SCALE GENOMIC DNA]</scope>
    <source>
        <strain evidence="8 9">KG197</strain>
    </source>
</reference>
<dbReference type="InterPro" id="IPR003356">
    <property type="entry name" value="DNA_methylase_A-5"/>
</dbReference>
<evidence type="ECO:0000256" key="5">
    <source>
        <dbReference type="ARBA" id="ARBA00022747"/>
    </source>
</evidence>
<evidence type="ECO:0000313" key="8">
    <source>
        <dbReference type="EMBL" id="MFM1524816.1"/>
    </source>
</evidence>
<dbReference type="InterPro" id="IPR029063">
    <property type="entry name" value="SAM-dependent_MTases_sf"/>
</dbReference>
<dbReference type="Gene3D" id="3.40.50.150">
    <property type="entry name" value="Vaccinia Virus protein VP39"/>
    <property type="match status" value="1"/>
</dbReference>
<dbReference type="EC" id="2.1.1.72" evidence="1"/>
<dbReference type="Pfam" id="PF02384">
    <property type="entry name" value="N6_Mtase"/>
    <property type="match status" value="2"/>
</dbReference>
<dbReference type="RefSeq" id="WP_408126512.1">
    <property type="nucleotide sequence ID" value="NZ_JBFNFH010000007.1"/>
</dbReference>
<dbReference type="InterPro" id="IPR051537">
    <property type="entry name" value="DNA_Adenine_Mtase"/>
</dbReference>
<gene>
    <name evidence="8" type="ORF">ABGF40_03945</name>
</gene>
<evidence type="ECO:0000259" key="7">
    <source>
        <dbReference type="Pfam" id="PF02384"/>
    </source>
</evidence>
<evidence type="ECO:0000256" key="4">
    <source>
        <dbReference type="ARBA" id="ARBA00022691"/>
    </source>
</evidence>
<keyword evidence="3" id="KW-0808">Transferase</keyword>
<accession>A0ABW9F752</accession>
<dbReference type="PRINTS" id="PR00507">
    <property type="entry name" value="N12N6MTFRASE"/>
</dbReference>
<evidence type="ECO:0000313" key="9">
    <source>
        <dbReference type="Proteomes" id="UP001629536"/>
    </source>
</evidence>
<keyword evidence="9" id="KW-1185">Reference proteome</keyword>
<comment type="caution">
    <text evidence="8">The sequence shown here is derived from an EMBL/GenBank/DDBJ whole genome shotgun (WGS) entry which is preliminary data.</text>
</comment>
<feature type="domain" description="DNA methylase adenine-specific" evidence="7">
    <location>
        <begin position="487"/>
        <end position="582"/>
    </location>
</feature>
<comment type="catalytic activity">
    <reaction evidence="6">
        <text>a 2'-deoxyadenosine in DNA + S-adenosyl-L-methionine = an N(6)-methyl-2'-deoxyadenosine in DNA + S-adenosyl-L-homocysteine + H(+)</text>
        <dbReference type="Rhea" id="RHEA:15197"/>
        <dbReference type="Rhea" id="RHEA-COMP:12418"/>
        <dbReference type="Rhea" id="RHEA-COMP:12419"/>
        <dbReference type="ChEBI" id="CHEBI:15378"/>
        <dbReference type="ChEBI" id="CHEBI:57856"/>
        <dbReference type="ChEBI" id="CHEBI:59789"/>
        <dbReference type="ChEBI" id="CHEBI:90615"/>
        <dbReference type="ChEBI" id="CHEBI:90616"/>
        <dbReference type="EC" id="2.1.1.72"/>
    </reaction>
</comment>
<name>A0ABW9F752_9FIRM</name>
<evidence type="ECO:0000256" key="2">
    <source>
        <dbReference type="ARBA" id="ARBA00022603"/>
    </source>
</evidence>
<keyword evidence="2 8" id="KW-0489">Methyltransferase</keyword>
<dbReference type="PANTHER" id="PTHR42933:SF1">
    <property type="entry name" value="SITE-SPECIFIC DNA-METHYLTRANSFERASE (ADENINE-SPECIFIC)"/>
    <property type="match status" value="1"/>
</dbReference>
<dbReference type="GO" id="GO:0032259">
    <property type="term" value="P:methylation"/>
    <property type="evidence" value="ECO:0007669"/>
    <property type="project" value="UniProtKB-KW"/>
</dbReference>
<keyword evidence="4" id="KW-0949">S-adenosyl-L-methionine</keyword>
<evidence type="ECO:0000256" key="6">
    <source>
        <dbReference type="ARBA" id="ARBA00047942"/>
    </source>
</evidence>
<dbReference type="Proteomes" id="UP001629536">
    <property type="component" value="Unassembled WGS sequence"/>
</dbReference>
<proteinExistence type="predicted"/>
<feature type="domain" description="DNA methylase adenine-specific" evidence="7">
    <location>
        <begin position="334"/>
        <end position="482"/>
    </location>
</feature>
<dbReference type="EMBL" id="JBFNFH010000007">
    <property type="protein sequence ID" value="MFM1524816.1"/>
    <property type="molecule type" value="Genomic_DNA"/>
</dbReference>
<dbReference type="GO" id="GO:0008168">
    <property type="term" value="F:methyltransferase activity"/>
    <property type="evidence" value="ECO:0007669"/>
    <property type="project" value="UniProtKB-KW"/>
</dbReference>
<protein>
    <recommendedName>
        <fullName evidence="1">site-specific DNA-methyltransferase (adenine-specific)</fullName>
        <ecNumber evidence="1">2.1.1.72</ecNumber>
    </recommendedName>
</protein>
<sequence length="673" mass="76454">MQTKWTLEDDVNDYVKGRLEDLGLKKLKDYNVESSMSDYMKEALRGSAKTKNKTNFGKPDFHIEKYNIPVVFEDKLGTKKLISKTKDGIKEDDKSISSFAVNGALYYATQMIDSDKYDEVVAIGVAGDSKDDVEIQVYYVYGSSMKSVKYMSEYKTLDFLESKQTFENFYKDAVLTEEEKHELLITSKKILNEYAGKLNKLMHNHNITAPQRVLYVSGMLLSMQDVVNSDGEKIQDGLTPDDLKGIQTESKRDGKVITSQIEEFLKARKIDIDKQKLMLASFSEISKDKQRDELTENHKQISKLLEKDSSCNKQIFTFIYEYVFKQIDAIAGHIDIMGEMYSEFLKYALGDGKEIGIVLTPPYVTKLMAEILNITEDNRVMDLATGSAGFLISSMELMIASAENKYGKDTTRAKQKIEEIKQKRLLGVELNAEMYTLAATNMILRGDGSSNIQKGNTFKTPEELYTNFKADRILLNPPFSFEENGMPFIAFGLDKMEKGGLGAIIIQDSAGSGKAIGTNKTILKNNTLKASIKMPLDLFEPMATVPTSIYIFEAGTPHDYGKTVKFIDFRNDGYKRTQRKIQEVDRPNDRYRALIQIYKNGLFAKIDKSLWDLQEIYIEDYIDESGADWNFDQHKIIDTKANLDDFKNVVSDYLSWEVSKILKKDSGTCLGKN</sequence>
<dbReference type="PANTHER" id="PTHR42933">
    <property type="entry name" value="SLR6095 PROTEIN"/>
    <property type="match status" value="1"/>
</dbReference>
<evidence type="ECO:0000256" key="3">
    <source>
        <dbReference type="ARBA" id="ARBA00022679"/>
    </source>
</evidence>
<organism evidence="8 9">
    <name type="scientific">Helcococcus bovis</name>
    <dbReference type="NCBI Taxonomy" id="3153252"/>
    <lineage>
        <taxon>Bacteria</taxon>
        <taxon>Bacillati</taxon>
        <taxon>Bacillota</taxon>
        <taxon>Tissierellia</taxon>
        <taxon>Tissierellales</taxon>
        <taxon>Peptoniphilaceae</taxon>
        <taxon>Helcococcus</taxon>
    </lineage>
</organism>
<dbReference type="SUPFAM" id="SSF53335">
    <property type="entry name" value="S-adenosyl-L-methionine-dependent methyltransferases"/>
    <property type="match status" value="1"/>
</dbReference>
<keyword evidence="5" id="KW-0680">Restriction system</keyword>
<evidence type="ECO:0000256" key="1">
    <source>
        <dbReference type="ARBA" id="ARBA00011900"/>
    </source>
</evidence>